<accession>A0A6S6PEA0</accession>
<feature type="region of interest" description="Disordered" evidence="1">
    <location>
        <begin position="1"/>
        <end position="52"/>
    </location>
</feature>
<feature type="compositionally biased region" description="Basic and acidic residues" evidence="1">
    <location>
        <begin position="29"/>
        <end position="52"/>
    </location>
</feature>
<dbReference type="Proteomes" id="UP000515220">
    <property type="component" value="Chromosome"/>
</dbReference>
<organism evidence="2 3">
    <name type="scientific">Acetobacter aceti</name>
    <dbReference type="NCBI Taxonomy" id="435"/>
    <lineage>
        <taxon>Bacteria</taxon>
        <taxon>Pseudomonadati</taxon>
        <taxon>Pseudomonadota</taxon>
        <taxon>Alphaproteobacteria</taxon>
        <taxon>Acetobacterales</taxon>
        <taxon>Acetobacteraceae</taxon>
        <taxon>Acetobacter</taxon>
        <taxon>Acetobacter subgen. Acetobacter</taxon>
    </lineage>
</organism>
<gene>
    <name evidence="2" type="ORF">AAJCM20276_01870</name>
</gene>
<proteinExistence type="predicted"/>
<evidence type="ECO:0000256" key="1">
    <source>
        <dbReference type="SAM" id="MobiDB-lite"/>
    </source>
</evidence>
<name>A0A6S6PEA0_ACEAC</name>
<evidence type="ECO:0000313" key="3">
    <source>
        <dbReference type="Proteomes" id="UP000515220"/>
    </source>
</evidence>
<evidence type="ECO:0000313" key="2">
    <source>
        <dbReference type="EMBL" id="BCI65563.1"/>
    </source>
</evidence>
<dbReference type="AlphaFoldDB" id="A0A6S6PEA0"/>
<protein>
    <submittedName>
        <fullName evidence="2">Uncharacterized protein</fullName>
    </submittedName>
</protein>
<sequence>MVGGSKGADLSRKSEVIAGSPVPVVCAEAGHDDSREEAKRLEAREHTSKEKW</sequence>
<dbReference type="EMBL" id="AP023326">
    <property type="protein sequence ID" value="BCI65563.1"/>
    <property type="molecule type" value="Genomic_DNA"/>
</dbReference>
<reference evidence="2 3" key="1">
    <citation type="submission" date="2020-07" db="EMBL/GenBank/DDBJ databases">
        <title>Complete Genome Sequence of an acetic acid bacterium, Acetobacter aceti JCM20276.</title>
        <authorList>
            <person name="Hirose Y."/>
            <person name="Mihara H."/>
        </authorList>
    </citation>
    <scope>NUCLEOTIDE SEQUENCE [LARGE SCALE GENOMIC DNA]</scope>
    <source>
        <strain evidence="2 3">JCM20276</strain>
    </source>
</reference>